<dbReference type="EMBL" id="ADBL01002379">
    <property type="status" value="NOT_ANNOTATED_CDS"/>
    <property type="molecule type" value="Genomic_DNA"/>
</dbReference>
<reference evidence="3" key="5">
    <citation type="submission" date="2015-06" db="UniProtKB">
        <authorList>
            <consortium name="EnsemblFungi"/>
        </authorList>
    </citation>
    <scope>IDENTIFICATION</scope>
    <source>
        <strain evidence="3">ATCC 64411</strain>
    </source>
</reference>
<dbReference type="VEuPathDB" id="FungiDB:MAPG_10641"/>
<gene>
    <name evidence="2" type="ORF">MAPG_10641</name>
</gene>
<sequence length="323" mass="36703">MSKAYCDTVTSKRALLDYIKNEGTKHLRELSTIAAPSGWGTNHLYQARVVYTEDKKPFLGIDDVHDKENDQWKEVIDTFPKRLERRPYVHYHKHFKTGTAAVFWQALQEANKTMLDDSAPPESEPIIKTPRPKRQAKRPRYEGYERSDQMTVEGSSPIRPRSDDGSDKNDSAFTSTDEHDRRSPPEDATVNLAMSLINHALTWYGPQQEYDEDVENKDGHNFKFPQAKPPVLSGSSIRQRMEGRIPSFLAKVEATSDGEIQLHNPIEGLYTNLRENLVALLEAKKRFRAKDVQNGEARIPDDVLAQVVGEALALRGTELSKET</sequence>
<organism evidence="3 4">
    <name type="scientific">Magnaporthiopsis poae (strain ATCC 64411 / 73-15)</name>
    <name type="common">Kentucky bluegrass fungus</name>
    <name type="synonym">Magnaporthe poae</name>
    <dbReference type="NCBI Taxonomy" id="644358"/>
    <lineage>
        <taxon>Eukaryota</taxon>
        <taxon>Fungi</taxon>
        <taxon>Dikarya</taxon>
        <taxon>Ascomycota</taxon>
        <taxon>Pezizomycotina</taxon>
        <taxon>Sordariomycetes</taxon>
        <taxon>Sordariomycetidae</taxon>
        <taxon>Magnaporthales</taxon>
        <taxon>Magnaporthaceae</taxon>
        <taxon>Magnaporthiopsis</taxon>
    </lineage>
</organism>
<dbReference type="EnsemblFungi" id="MAPG_10641T0">
    <property type="protein sequence ID" value="MAPG_10641T0"/>
    <property type="gene ID" value="MAPG_10641"/>
</dbReference>
<evidence type="ECO:0000313" key="2">
    <source>
        <dbReference type="EMBL" id="KLU90790.1"/>
    </source>
</evidence>
<feature type="region of interest" description="Disordered" evidence="1">
    <location>
        <begin position="114"/>
        <end position="186"/>
    </location>
</feature>
<reference evidence="2" key="3">
    <citation type="submission" date="2011-03" db="EMBL/GenBank/DDBJ databases">
        <title>Annotation of Magnaporthe poae ATCC 64411.</title>
        <authorList>
            <person name="Ma L.-J."/>
            <person name="Dead R."/>
            <person name="Young S.K."/>
            <person name="Zeng Q."/>
            <person name="Gargeya S."/>
            <person name="Fitzgerald M."/>
            <person name="Haas B."/>
            <person name="Abouelleil A."/>
            <person name="Alvarado L."/>
            <person name="Arachchi H.M."/>
            <person name="Berlin A."/>
            <person name="Brown A."/>
            <person name="Chapman S.B."/>
            <person name="Chen Z."/>
            <person name="Dunbar C."/>
            <person name="Freedman E."/>
            <person name="Gearin G."/>
            <person name="Gellesch M."/>
            <person name="Goldberg J."/>
            <person name="Griggs A."/>
            <person name="Gujja S."/>
            <person name="Heiman D."/>
            <person name="Howarth C."/>
            <person name="Larson L."/>
            <person name="Lui A."/>
            <person name="MacDonald P.J.P."/>
            <person name="Mehta T."/>
            <person name="Montmayeur A."/>
            <person name="Murphy C."/>
            <person name="Neiman D."/>
            <person name="Pearson M."/>
            <person name="Priest M."/>
            <person name="Roberts A."/>
            <person name="Saif S."/>
            <person name="Shea T."/>
            <person name="Shenoy N."/>
            <person name="Sisk P."/>
            <person name="Stolte C."/>
            <person name="Sykes S."/>
            <person name="Yandava C."/>
            <person name="Wortman J."/>
            <person name="Nusbaum C."/>
            <person name="Birren B."/>
        </authorList>
    </citation>
    <scope>NUCLEOTIDE SEQUENCE</scope>
    <source>
        <strain evidence="2">ATCC 64411</strain>
    </source>
</reference>
<name>A0A0C4ED48_MAGP6</name>
<dbReference type="eggNOG" id="ENOG502RR48">
    <property type="taxonomic scope" value="Eukaryota"/>
</dbReference>
<keyword evidence="4" id="KW-1185">Reference proteome</keyword>
<dbReference type="EMBL" id="GL876975">
    <property type="protein sequence ID" value="KLU90790.1"/>
    <property type="molecule type" value="Genomic_DNA"/>
</dbReference>
<reference evidence="2" key="2">
    <citation type="submission" date="2010-05" db="EMBL/GenBank/DDBJ databases">
        <title>The Genome Sequence of Magnaporthe poae strain ATCC 64411.</title>
        <authorList>
            <consortium name="The Broad Institute Genome Sequencing Platform"/>
            <consortium name="Broad Institute Genome Sequencing Center for Infectious Disease"/>
            <person name="Ma L.-J."/>
            <person name="Dead R."/>
            <person name="Young S."/>
            <person name="Zeng Q."/>
            <person name="Koehrsen M."/>
            <person name="Alvarado L."/>
            <person name="Berlin A."/>
            <person name="Chapman S.B."/>
            <person name="Chen Z."/>
            <person name="Freedman E."/>
            <person name="Gellesch M."/>
            <person name="Goldberg J."/>
            <person name="Griggs A."/>
            <person name="Gujja S."/>
            <person name="Heilman E.R."/>
            <person name="Heiman D."/>
            <person name="Hepburn T."/>
            <person name="Howarth C."/>
            <person name="Jen D."/>
            <person name="Larson L."/>
            <person name="Mehta T."/>
            <person name="Neiman D."/>
            <person name="Pearson M."/>
            <person name="Roberts A."/>
            <person name="Saif S."/>
            <person name="Shea T."/>
            <person name="Shenoy N."/>
            <person name="Sisk P."/>
            <person name="Stolte C."/>
            <person name="Sykes S."/>
            <person name="Walk T."/>
            <person name="White J."/>
            <person name="Yandava C."/>
            <person name="Haas B."/>
            <person name="Nusbaum C."/>
            <person name="Birren B."/>
        </authorList>
    </citation>
    <scope>NUCLEOTIDE SEQUENCE</scope>
    <source>
        <strain evidence="2">ATCC 64411</strain>
    </source>
</reference>
<dbReference type="AlphaFoldDB" id="A0A0C4ED48"/>
<evidence type="ECO:0000256" key="1">
    <source>
        <dbReference type="SAM" id="MobiDB-lite"/>
    </source>
</evidence>
<reference evidence="3" key="4">
    <citation type="journal article" date="2015" name="G3 (Bethesda)">
        <title>Genome sequences of three phytopathogenic species of the Magnaporthaceae family of fungi.</title>
        <authorList>
            <person name="Okagaki L.H."/>
            <person name="Nunes C.C."/>
            <person name="Sailsbery J."/>
            <person name="Clay B."/>
            <person name="Brown D."/>
            <person name="John T."/>
            <person name="Oh Y."/>
            <person name="Young N."/>
            <person name="Fitzgerald M."/>
            <person name="Haas B.J."/>
            <person name="Zeng Q."/>
            <person name="Young S."/>
            <person name="Adiconis X."/>
            <person name="Fan L."/>
            <person name="Levin J.Z."/>
            <person name="Mitchell T.K."/>
            <person name="Okubara P.A."/>
            <person name="Farman M.L."/>
            <person name="Kohn L.M."/>
            <person name="Birren B."/>
            <person name="Ma L.-J."/>
            <person name="Dean R.A."/>
        </authorList>
    </citation>
    <scope>NUCLEOTIDE SEQUENCE</scope>
    <source>
        <strain evidence="3">ATCC 64411 / 73-15</strain>
    </source>
</reference>
<proteinExistence type="predicted"/>
<protein>
    <submittedName>
        <fullName evidence="2 3">Uncharacterized protein</fullName>
    </submittedName>
</protein>
<dbReference type="STRING" id="644358.A0A0C4ED48"/>
<accession>A0A0C4ED48</accession>
<evidence type="ECO:0000313" key="3">
    <source>
        <dbReference type="EnsemblFungi" id="MAPG_10641T0"/>
    </source>
</evidence>
<dbReference type="Proteomes" id="UP000011715">
    <property type="component" value="Unassembled WGS sequence"/>
</dbReference>
<evidence type="ECO:0000313" key="4">
    <source>
        <dbReference type="Proteomes" id="UP000011715"/>
    </source>
</evidence>
<feature type="compositionally biased region" description="Basic and acidic residues" evidence="1">
    <location>
        <begin position="139"/>
        <end position="148"/>
    </location>
</feature>
<feature type="compositionally biased region" description="Basic and acidic residues" evidence="1">
    <location>
        <begin position="160"/>
        <end position="185"/>
    </location>
</feature>
<reference evidence="4" key="1">
    <citation type="submission" date="2010-05" db="EMBL/GenBank/DDBJ databases">
        <title>The genome sequence of Magnaporthe poae strain ATCC 64411.</title>
        <authorList>
            <person name="Ma L.-J."/>
            <person name="Dead R."/>
            <person name="Young S."/>
            <person name="Zeng Q."/>
            <person name="Koehrsen M."/>
            <person name="Alvarado L."/>
            <person name="Berlin A."/>
            <person name="Chapman S.B."/>
            <person name="Chen Z."/>
            <person name="Freedman E."/>
            <person name="Gellesch M."/>
            <person name="Goldberg J."/>
            <person name="Griggs A."/>
            <person name="Gujja S."/>
            <person name="Heilman E.R."/>
            <person name="Heiman D."/>
            <person name="Hepburn T."/>
            <person name="Howarth C."/>
            <person name="Jen D."/>
            <person name="Larson L."/>
            <person name="Mehta T."/>
            <person name="Neiman D."/>
            <person name="Pearson M."/>
            <person name="Roberts A."/>
            <person name="Saif S."/>
            <person name="Shea T."/>
            <person name="Shenoy N."/>
            <person name="Sisk P."/>
            <person name="Stolte C."/>
            <person name="Sykes S."/>
            <person name="Walk T."/>
            <person name="White J."/>
            <person name="Yandava C."/>
            <person name="Haas B."/>
            <person name="Nusbaum C."/>
            <person name="Birren B."/>
        </authorList>
    </citation>
    <scope>NUCLEOTIDE SEQUENCE [LARGE SCALE GENOMIC DNA]</scope>
    <source>
        <strain evidence="4">ATCC 64411 / 73-15</strain>
    </source>
</reference>
<dbReference type="OrthoDB" id="4923338at2759"/>